<dbReference type="SMART" id="SM00271">
    <property type="entry name" value="DnaJ"/>
    <property type="match status" value="1"/>
</dbReference>
<feature type="region of interest" description="Disordered" evidence="1">
    <location>
        <begin position="1"/>
        <end position="23"/>
    </location>
</feature>
<dbReference type="InterPro" id="IPR036869">
    <property type="entry name" value="J_dom_sf"/>
</dbReference>
<dbReference type="Proteomes" id="UP001189122">
    <property type="component" value="Unassembled WGS sequence"/>
</dbReference>
<feature type="domain" description="J" evidence="2">
    <location>
        <begin position="1"/>
        <end position="78"/>
    </location>
</feature>
<dbReference type="GO" id="GO:0009507">
    <property type="term" value="C:chloroplast"/>
    <property type="evidence" value="ECO:0007669"/>
    <property type="project" value="TreeGrafter"/>
</dbReference>
<feature type="region of interest" description="Disordered" evidence="1">
    <location>
        <begin position="67"/>
        <end position="99"/>
    </location>
</feature>
<dbReference type="PROSITE" id="PS50076">
    <property type="entry name" value="DNAJ_2"/>
    <property type="match status" value="1"/>
</dbReference>
<reference evidence="3 4" key="1">
    <citation type="submission" date="2019-12" db="EMBL/GenBank/DDBJ databases">
        <authorList>
            <person name="Scholz U."/>
            <person name="Mascher M."/>
            <person name="Fiebig A."/>
        </authorList>
    </citation>
    <scope>NUCLEOTIDE SEQUENCE</scope>
</reference>
<dbReference type="Pfam" id="PF00226">
    <property type="entry name" value="DnaJ"/>
    <property type="match status" value="1"/>
</dbReference>
<dbReference type="CDD" id="cd06257">
    <property type="entry name" value="DnaJ"/>
    <property type="match status" value="1"/>
</dbReference>
<dbReference type="PANTHER" id="PTHR45090:SF4">
    <property type="entry name" value="J DOMAIN-CONTAINING PROTEIN"/>
    <property type="match status" value="1"/>
</dbReference>
<dbReference type="PRINTS" id="PR00625">
    <property type="entry name" value="JDOMAIN"/>
</dbReference>
<name>A0A7I8JDX8_SPIIN</name>
<evidence type="ECO:0000313" key="3">
    <source>
        <dbReference type="EMBL" id="CAA2628965.1"/>
    </source>
</evidence>
<dbReference type="AlphaFoldDB" id="A0A7I8JDX8"/>
<dbReference type="InterPro" id="IPR053232">
    <property type="entry name" value="DnaJ_C/III_chloroplastic"/>
</dbReference>
<protein>
    <recommendedName>
        <fullName evidence="2">J domain-containing protein</fullName>
    </recommendedName>
</protein>
<organism evidence="3">
    <name type="scientific">Spirodela intermedia</name>
    <name type="common">Intermediate duckweed</name>
    <dbReference type="NCBI Taxonomy" id="51605"/>
    <lineage>
        <taxon>Eukaryota</taxon>
        <taxon>Viridiplantae</taxon>
        <taxon>Streptophyta</taxon>
        <taxon>Embryophyta</taxon>
        <taxon>Tracheophyta</taxon>
        <taxon>Spermatophyta</taxon>
        <taxon>Magnoliopsida</taxon>
        <taxon>Liliopsida</taxon>
        <taxon>Araceae</taxon>
        <taxon>Lemnoideae</taxon>
        <taxon>Spirodela</taxon>
    </lineage>
</organism>
<sequence>MESRRWRRGKASTSSWDTPGGSAAEIKRAYKEMARRYHPDVCPTPDRTEEYTRLFIVVQEAYETLSDPGRRRGMTATLPTASTSISPPDGDRTDTVATR</sequence>
<feature type="compositionally biased region" description="Basic and acidic residues" evidence="1">
    <location>
        <begin position="89"/>
        <end position="99"/>
    </location>
</feature>
<dbReference type="GO" id="GO:0005783">
    <property type="term" value="C:endoplasmic reticulum"/>
    <property type="evidence" value="ECO:0007669"/>
    <property type="project" value="UniProtKB-ARBA"/>
</dbReference>
<feature type="compositionally biased region" description="Polar residues" evidence="1">
    <location>
        <begin position="77"/>
        <end position="86"/>
    </location>
</feature>
<keyword evidence="4" id="KW-1185">Reference proteome</keyword>
<evidence type="ECO:0000313" key="4">
    <source>
        <dbReference type="Proteomes" id="UP001189122"/>
    </source>
</evidence>
<dbReference type="Gene3D" id="1.10.287.110">
    <property type="entry name" value="DnaJ domain"/>
    <property type="match status" value="1"/>
</dbReference>
<accession>A0A7I8JDX8</accession>
<evidence type="ECO:0000259" key="2">
    <source>
        <dbReference type="PROSITE" id="PS50076"/>
    </source>
</evidence>
<gene>
    <name evidence="3" type="ORF">SI7747_11014605</name>
</gene>
<dbReference type="InterPro" id="IPR001623">
    <property type="entry name" value="DnaJ_domain"/>
</dbReference>
<dbReference type="PANTHER" id="PTHR45090">
    <property type="entry name" value="CHAPERONE PROTEIN DNAJ 20 CHLOROPLASTIC"/>
    <property type="match status" value="1"/>
</dbReference>
<dbReference type="EMBL" id="CACRZD030000011">
    <property type="protein sequence ID" value="CAA6668211.1"/>
    <property type="molecule type" value="Genomic_DNA"/>
</dbReference>
<dbReference type="EMBL" id="LR743598">
    <property type="protein sequence ID" value="CAA2628965.1"/>
    <property type="molecule type" value="Genomic_DNA"/>
</dbReference>
<evidence type="ECO:0000256" key="1">
    <source>
        <dbReference type="SAM" id="MobiDB-lite"/>
    </source>
</evidence>
<dbReference type="SUPFAM" id="SSF46565">
    <property type="entry name" value="Chaperone J-domain"/>
    <property type="match status" value="1"/>
</dbReference>
<proteinExistence type="predicted"/>
<feature type="compositionally biased region" description="Basic residues" evidence="1">
    <location>
        <begin position="1"/>
        <end position="10"/>
    </location>
</feature>